<dbReference type="InterPro" id="IPR013130">
    <property type="entry name" value="Fe3_Rdtase_TM_dom"/>
</dbReference>
<comment type="similarity">
    <text evidence="2">Belongs to the ferric reductase (FRE) family.</text>
</comment>
<keyword evidence="13" id="KW-1185">Reference proteome</keyword>
<protein>
    <recommendedName>
        <fullName evidence="11">FAD-binding FR-type domain-containing protein</fullName>
    </recommendedName>
</protein>
<evidence type="ECO:0000256" key="3">
    <source>
        <dbReference type="ARBA" id="ARBA00022448"/>
    </source>
</evidence>
<dbReference type="GO" id="GO:0000293">
    <property type="term" value="F:ferric-chelate reductase activity"/>
    <property type="evidence" value="ECO:0007669"/>
    <property type="project" value="UniProtKB-ARBA"/>
</dbReference>
<sequence length="614" mass="69323">MATTSKGVQASYPTHVDINDIYAPTHPDDQYKYSHGLSGVNQPQNNLLVNVLLTTLLLVTIVILVYRVGRGFQAERRHVAAATNPARQAIWATNRWKWFPRLKEHLLYAPLWKNRHNSEIQLSSAITFGTLPSRMHTILLLGYFASNLAYCLILPWKTADAPFLVATLRGRSGTLAVLNLIPTILFALRNNPFIWIFHISYDTFNLFHRWLATIVFLEVLAHIAAWLYNTLRVGDWKGAMWIINQAASYKWGLMASIAFLLITIQTWSPLRHAFYETFLVIHRVLIIHVIIGVYWHLKQHALPQLYWAYIIIAILAAEYVFRFFRVVYFNTSGLFRNRAITKTTVEALPGEACRLKFHLTRPWTGNPGSHVHVYLPSISFWCSHPFSVAWVEPQPLASESEKLPSSIGDLRIKTASSTVSLVVRARTGMTRSLHKKASLQPNKTLTTWGAIEGPYGGFNSLDSYGTVLLFAGGVGITHQISFVRHLLAGHTTGTAAAQRVVLIWSIRSTDILEWTGRWLEEIMAMRDRKDVLQVILYVSGKNSDLDTKLLPEGIEVRRGRCTASDVIDAEILDQVGAMVVTVCGPGAFADMVRAAVRRRVCVKNIDFVEESFTY</sequence>
<evidence type="ECO:0000256" key="4">
    <source>
        <dbReference type="ARBA" id="ARBA00022692"/>
    </source>
</evidence>
<keyword evidence="4 10" id="KW-0812">Transmembrane</keyword>
<dbReference type="InterPro" id="IPR013112">
    <property type="entry name" value="FAD-bd_8"/>
</dbReference>
<dbReference type="OrthoDB" id="4494341at2759"/>
<feature type="transmembrane region" description="Helical" evidence="10">
    <location>
        <begin position="248"/>
        <end position="267"/>
    </location>
</feature>
<dbReference type="Pfam" id="PF01794">
    <property type="entry name" value="Ferric_reduct"/>
    <property type="match status" value="1"/>
</dbReference>
<dbReference type="Pfam" id="PF08022">
    <property type="entry name" value="FAD_binding_8"/>
    <property type="match status" value="1"/>
</dbReference>
<dbReference type="InterPro" id="IPR039261">
    <property type="entry name" value="FNR_nucleotide-bd"/>
</dbReference>
<keyword evidence="7" id="KW-0560">Oxidoreductase</keyword>
<dbReference type="GO" id="GO:0015677">
    <property type="term" value="P:copper ion import"/>
    <property type="evidence" value="ECO:0007669"/>
    <property type="project" value="TreeGrafter"/>
</dbReference>
<dbReference type="PANTHER" id="PTHR32361:SF12">
    <property type="entry name" value="PUTATIVE (AFU_ORTHOLOGUE AFUA_1G14340)-RELATED"/>
    <property type="match status" value="1"/>
</dbReference>
<dbReference type="EMBL" id="MU004181">
    <property type="protein sequence ID" value="KAF2502962.1"/>
    <property type="molecule type" value="Genomic_DNA"/>
</dbReference>
<keyword evidence="5" id="KW-0249">Electron transport</keyword>
<feature type="domain" description="FAD-binding FR-type" evidence="11">
    <location>
        <begin position="335"/>
        <end position="461"/>
    </location>
</feature>
<proteinExistence type="inferred from homology"/>
<dbReference type="Proteomes" id="UP000799750">
    <property type="component" value="Unassembled WGS sequence"/>
</dbReference>
<name>A0A6A6RF35_9PEZI</name>
<dbReference type="CDD" id="cd06186">
    <property type="entry name" value="NOX_Duox_like_FAD_NADP"/>
    <property type="match status" value="1"/>
</dbReference>
<evidence type="ECO:0000256" key="5">
    <source>
        <dbReference type="ARBA" id="ARBA00022982"/>
    </source>
</evidence>
<reference evidence="12" key="1">
    <citation type="journal article" date="2020" name="Stud. Mycol.">
        <title>101 Dothideomycetes genomes: a test case for predicting lifestyles and emergence of pathogens.</title>
        <authorList>
            <person name="Haridas S."/>
            <person name="Albert R."/>
            <person name="Binder M."/>
            <person name="Bloem J."/>
            <person name="Labutti K."/>
            <person name="Salamov A."/>
            <person name="Andreopoulos B."/>
            <person name="Baker S."/>
            <person name="Barry K."/>
            <person name="Bills G."/>
            <person name="Bluhm B."/>
            <person name="Cannon C."/>
            <person name="Castanera R."/>
            <person name="Culley D."/>
            <person name="Daum C."/>
            <person name="Ezra D."/>
            <person name="Gonzalez J."/>
            <person name="Henrissat B."/>
            <person name="Kuo A."/>
            <person name="Liang C."/>
            <person name="Lipzen A."/>
            <person name="Lutzoni F."/>
            <person name="Magnuson J."/>
            <person name="Mondo S."/>
            <person name="Nolan M."/>
            <person name="Ohm R."/>
            <person name="Pangilinan J."/>
            <person name="Park H.-J."/>
            <person name="Ramirez L."/>
            <person name="Alfaro M."/>
            <person name="Sun H."/>
            <person name="Tritt A."/>
            <person name="Yoshinaga Y."/>
            <person name="Zwiers L.-H."/>
            <person name="Turgeon B."/>
            <person name="Goodwin S."/>
            <person name="Spatafora J."/>
            <person name="Crous P."/>
            <person name="Grigoriev I."/>
        </authorList>
    </citation>
    <scope>NUCLEOTIDE SEQUENCE</scope>
    <source>
        <strain evidence="12">CBS 269.34</strain>
    </source>
</reference>
<evidence type="ECO:0000256" key="7">
    <source>
        <dbReference type="ARBA" id="ARBA00023002"/>
    </source>
</evidence>
<dbReference type="PANTHER" id="PTHR32361">
    <property type="entry name" value="FERRIC/CUPRIC REDUCTASE TRANSMEMBRANE COMPONENT"/>
    <property type="match status" value="1"/>
</dbReference>
<dbReference type="Pfam" id="PF08030">
    <property type="entry name" value="NAD_binding_6"/>
    <property type="match status" value="1"/>
</dbReference>
<dbReference type="Gene3D" id="3.40.50.80">
    <property type="entry name" value="Nucleotide-binding domain of ferredoxin-NADP reductase (FNR) module"/>
    <property type="match status" value="1"/>
</dbReference>
<dbReference type="PROSITE" id="PS51384">
    <property type="entry name" value="FAD_FR"/>
    <property type="match status" value="1"/>
</dbReference>
<evidence type="ECO:0000313" key="12">
    <source>
        <dbReference type="EMBL" id="KAF2502962.1"/>
    </source>
</evidence>
<evidence type="ECO:0000313" key="13">
    <source>
        <dbReference type="Proteomes" id="UP000799750"/>
    </source>
</evidence>
<keyword evidence="9 10" id="KW-0472">Membrane</keyword>
<dbReference type="InterPro" id="IPR013121">
    <property type="entry name" value="Fe_red_NAD-bd_6"/>
</dbReference>
<keyword evidence="8" id="KW-0406">Ion transport</keyword>
<gene>
    <name evidence="12" type="ORF">BU16DRAFT_554989</name>
</gene>
<dbReference type="AlphaFoldDB" id="A0A6A6RF35"/>
<feature type="transmembrane region" description="Helical" evidence="10">
    <location>
        <begin position="138"/>
        <end position="156"/>
    </location>
</feature>
<evidence type="ECO:0000256" key="8">
    <source>
        <dbReference type="ARBA" id="ARBA00023065"/>
    </source>
</evidence>
<feature type="transmembrane region" description="Helical" evidence="10">
    <location>
        <begin position="47"/>
        <end position="68"/>
    </location>
</feature>
<keyword evidence="6 10" id="KW-1133">Transmembrane helix</keyword>
<dbReference type="GO" id="GO:0005886">
    <property type="term" value="C:plasma membrane"/>
    <property type="evidence" value="ECO:0007669"/>
    <property type="project" value="TreeGrafter"/>
</dbReference>
<dbReference type="InterPro" id="IPR051410">
    <property type="entry name" value="Ferric/Cupric_Reductase"/>
</dbReference>
<dbReference type="SFLD" id="SFLDG01168">
    <property type="entry name" value="Ferric_reductase_subgroup_(FRE"/>
    <property type="match status" value="1"/>
</dbReference>
<feature type="transmembrane region" description="Helical" evidence="10">
    <location>
        <begin position="210"/>
        <end position="228"/>
    </location>
</feature>
<dbReference type="SUPFAM" id="SSF52343">
    <property type="entry name" value="Ferredoxin reductase-like, C-terminal NADP-linked domain"/>
    <property type="match status" value="1"/>
</dbReference>
<evidence type="ECO:0000256" key="9">
    <source>
        <dbReference type="ARBA" id="ARBA00023136"/>
    </source>
</evidence>
<feature type="transmembrane region" description="Helical" evidence="10">
    <location>
        <begin position="176"/>
        <end position="198"/>
    </location>
</feature>
<dbReference type="GO" id="GO:0006879">
    <property type="term" value="P:intracellular iron ion homeostasis"/>
    <property type="evidence" value="ECO:0007669"/>
    <property type="project" value="TreeGrafter"/>
</dbReference>
<accession>A0A6A6RF35</accession>
<feature type="transmembrane region" description="Helical" evidence="10">
    <location>
        <begin position="307"/>
        <end position="328"/>
    </location>
</feature>
<dbReference type="InterPro" id="IPR017927">
    <property type="entry name" value="FAD-bd_FR_type"/>
</dbReference>
<feature type="transmembrane region" description="Helical" evidence="10">
    <location>
        <begin position="274"/>
        <end position="295"/>
    </location>
</feature>
<evidence type="ECO:0000256" key="10">
    <source>
        <dbReference type="SAM" id="Phobius"/>
    </source>
</evidence>
<evidence type="ECO:0000259" key="11">
    <source>
        <dbReference type="PROSITE" id="PS51384"/>
    </source>
</evidence>
<keyword evidence="3" id="KW-0813">Transport</keyword>
<evidence type="ECO:0000256" key="1">
    <source>
        <dbReference type="ARBA" id="ARBA00004141"/>
    </source>
</evidence>
<comment type="subcellular location">
    <subcellularLocation>
        <location evidence="1">Membrane</location>
        <topology evidence="1">Multi-pass membrane protein</topology>
    </subcellularLocation>
</comment>
<organism evidence="12 13">
    <name type="scientific">Lophium mytilinum</name>
    <dbReference type="NCBI Taxonomy" id="390894"/>
    <lineage>
        <taxon>Eukaryota</taxon>
        <taxon>Fungi</taxon>
        <taxon>Dikarya</taxon>
        <taxon>Ascomycota</taxon>
        <taxon>Pezizomycotina</taxon>
        <taxon>Dothideomycetes</taxon>
        <taxon>Pleosporomycetidae</taxon>
        <taxon>Mytilinidiales</taxon>
        <taxon>Mytilinidiaceae</taxon>
        <taxon>Lophium</taxon>
    </lineage>
</organism>
<evidence type="ECO:0000256" key="6">
    <source>
        <dbReference type="ARBA" id="ARBA00022989"/>
    </source>
</evidence>
<evidence type="ECO:0000256" key="2">
    <source>
        <dbReference type="ARBA" id="ARBA00006278"/>
    </source>
</evidence>
<dbReference type="GO" id="GO:0006826">
    <property type="term" value="P:iron ion transport"/>
    <property type="evidence" value="ECO:0007669"/>
    <property type="project" value="TreeGrafter"/>
</dbReference>
<dbReference type="SFLD" id="SFLDS00052">
    <property type="entry name" value="Ferric_Reductase_Domain"/>
    <property type="match status" value="1"/>
</dbReference>